<comment type="caution">
    <text evidence="1">The sequence shown here is derived from an EMBL/GenBank/DDBJ whole genome shotgun (WGS) entry which is preliminary data.</text>
</comment>
<name>A0A8J3IEM6_9CHLR</name>
<gene>
    <name evidence="1" type="ORF">KSF_029840</name>
</gene>
<dbReference type="Proteomes" id="UP000597444">
    <property type="component" value="Unassembled WGS sequence"/>
</dbReference>
<sequence>MTEETQQTFSMSFLHDLAQDKRRPLSASEQAILDSAAQAFRQADAISVRLGGKAGRLGESVVGTGLLEAILQAIIYAGKAGTPLSIVVDETARPLFNEQLYQEAFWPQITLSNHNSEEDAQLQAGQHLLVCDLHGAHDGMPSLHREKLANVEGNIITLSHLFRVGVRSYAQRGPQRRYADFVETLLGLPAGAIDGTLAQPRIRLGPEDEARYPVLAEQYQFEPDALHIICFFQSVVIAKCYWRWDEVMAQFCRYMAQHFSQQKISFLIACGPDELHPEGLRQADFSEEFGAFSGTNNNAMVRVGSPASLRDLAILAQHSSLALSDDTGPSHIAGAVQVPTITPFLPGNIYSHTIWSSTLWHRGVTLEPNPFSYQQIEAAILWNRTAIIDSIPPELLVAEAIKSLPPGLQTR</sequence>
<dbReference type="GO" id="GO:0016757">
    <property type="term" value="F:glycosyltransferase activity"/>
    <property type="evidence" value="ECO:0007669"/>
    <property type="project" value="InterPro"/>
</dbReference>
<organism evidence="1 2">
    <name type="scientific">Reticulibacter mediterranei</name>
    <dbReference type="NCBI Taxonomy" id="2778369"/>
    <lineage>
        <taxon>Bacteria</taxon>
        <taxon>Bacillati</taxon>
        <taxon>Chloroflexota</taxon>
        <taxon>Ktedonobacteria</taxon>
        <taxon>Ktedonobacterales</taxon>
        <taxon>Reticulibacteraceae</taxon>
        <taxon>Reticulibacter</taxon>
    </lineage>
</organism>
<evidence type="ECO:0008006" key="3">
    <source>
        <dbReference type="Google" id="ProtNLM"/>
    </source>
</evidence>
<dbReference type="EMBL" id="BNJK01000001">
    <property type="protein sequence ID" value="GHO92936.1"/>
    <property type="molecule type" value="Genomic_DNA"/>
</dbReference>
<accession>A0A8J3IEM6</accession>
<dbReference type="RefSeq" id="WP_220203747.1">
    <property type="nucleotide sequence ID" value="NZ_BNJK01000001.1"/>
</dbReference>
<evidence type="ECO:0000313" key="1">
    <source>
        <dbReference type="EMBL" id="GHO92936.1"/>
    </source>
</evidence>
<evidence type="ECO:0000313" key="2">
    <source>
        <dbReference type="Proteomes" id="UP000597444"/>
    </source>
</evidence>
<proteinExistence type="predicted"/>
<protein>
    <recommendedName>
        <fullName evidence="3">Glycosyltransferase family 9 protein</fullName>
    </recommendedName>
</protein>
<dbReference type="AlphaFoldDB" id="A0A8J3IEM6"/>
<dbReference type="Pfam" id="PF01075">
    <property type="entry name" value="Glyco_transf_9"/>
    <property type="match status" value="1"/>
</dbReference>
<reference evidence="1" key="1">
    <citation type="submission" date="2020-10" db="EMBL/GenBank/DDBJ databases">
        <title>Taxonomic study of unclassified bacteria belonging to the class Ktedonobacteria.</title>
        <authorList>
            <person name="Yabe S."/>
            <person name="Wang C.M."/>
            <person name="Zheng Y."/>
            <person name="Sakai Y."/>
            <person name="Cavaletti L."/>
            <person name="Monciardini P."/>
            <person name="Donadio S."/>
        </authorList>
    </citation>
    <scope>NUCLEOTIDE SEQUENCE</scope>
    <source>
        <strain evidence="1">ID150040</strain>
    </source>
</reference>
<dbReference type="SUPFAM" id="SSF53756">
    <property type="entry name" value="UDP-Glycosyltransferase/glycogen phosphorylase"/>
    <property type="match status" value="1"/>
</dbReference>
<keyword evidence="2" id="KW-1185">Reference proteome</keyword>
<dbReference type="Gene3D" id="3.40.50.2000">
    <property type="entry name" value="Glycogen Phosphorylase B"/>
    <property type="match status" value="1"/>
</dbReference>
<dbReference type="InterPro" id="IPR002201">
    <property type="entry name" value="Glyco_trans_9"/>
</dbReference>